<evidence type="ECO:0000313" key="2">
    <source>
        <dbReference type="EMBL" id="GBP78711.1"/>
    </source>
</evidence>
<reference evidence="2 3" key="1">
    <citation type="journal article" date="2019" name="Commun. Biol.">
        <title>The bagworm genome reveals a unique fibroin gene that provides high tensile strength.</title>
        <authorList>
            <person name="Kono N."/>
            <person name="Nakamura H."/>
            <person name="Ohtoshi R."/>
            <person name="Tomita M."/>
            <person name="Numata K."/>
            <person name="Arakawa K."/>
        </authorList>
    </citation>
    <scope>NUCLEOTIDE SEQUENCE [LARGE SCALE GENOMIC DNA]</scope>
</reference>
<dbReference type="AlphaFoldDB" id="A0A4C1YQI5"/>
<accession>A0A4C1YQI5</accession>
<name>A0A4C1YQI5_EUMVA</name>
<protein>
    <submittedName>
        <fullName evidence="2">Uncharacterized protein</fullName>
    </submittedName>
</protein>
<proteinExistence type="predicted"/>
<gene>
    <name evidence="2" type="ORF">EVAR_90580_1</name>
</gene>
<evidence type="ECO:0000313" key="3">
    <source>
        <dbReference type="Proteomes" id="UP000299102"/>
    </source>
</evidence>
<comment type="caution">
    <text evidence="2">The sequence shown here is derived from an EMBL/GenBank/DDBJ whole genome shotgun (WGS) entry which is preliminary data.</text>
</comment>
<dbReference type="EMBL" id="BGZK01001381">
    <property type="protein sequence ID" value="GBP78711.1"/>
    <property type="molecule type" value="Genomic_DNA"/>
</dbReference>
<feature type="compositionally biased region" description="Gly residues" evidence="1">
    <location>
        <begin position="60"/>
        <end position="71"/>
    </location>
</feature>
<feature type="non-terminal residue" evidence="2">
    <location>
        <position position="1"/>
    </location>
</feature>
<organism evidence="2 3">
    <name type="scientific">Eumeta variegata</name>
    <name type="common">Bagworm moth</name>
    <name type="synonym">Eumeta japonica</name>
    <dbReference type="NCBI Taxonomy" id="151549"/>
    <lineage>
        <taxon>Eukaryota</taxon>
        <taxon>Metazoa</taxon>
        <taxon>Ecdysozoa</taxon>
        <taxon>Arthropoda</taxon>
        <taxon>Hexapoda</taxon>
        <taxon>Insecta</taxon>
        <taxon>Pterygota</taxon>
        <taxon>Neoptera</taxon>
        <taxon>Endopterygota</taxon>
        <taxon>Lepidoptera</taxon>
        <taxon>Glossata</taxon>
        <taxon>Ditrysia</taxon>
        <taxon>Tineoidea</taxon>
        <taxon>Psychidae</taxon>
        <taxon>Oiketicinae</taxon>
        <taxon>Eumeta</taxon>
    </lineage>
</organism>
<dbReference type="Proteomes" id="UP000299102">
    <property type="component" value="Unassembled WGS sequence"/>
</dbReference>
<sequence length="71" mass="7618">DISPRAPPAPDTRRRLFAKFEFLIKRKVQKLRFEVAFRATGRRGAGGARAGAPLKSARGGQRGIAGGGDAR</sequence>
<evidence type="ECO:0000256" key="1">
    <source>
        <dbReference type="SAM" id="MobiDB-lite"/>
    </source>
</evidence>
<feature type="region of interest" description="Disordered" evidence="1">
    <location>
        <begin position="42"/>
        <end position="71"/>
    </location>
</feature>
<keyword evidence="3" id="KW-1185">Reference proteome</keyword>